<dbReference type="AlphaFoldDB" id="F8D627"/>
<evidence type="ECO:0000313" key="2">
    <source>
        <dbReference type="EMBL" id="AEH38887.1"/>
    </source>
</evidence>
<dbReference type="GeneID" id="10799224"/>
<gene>
    <name evidence="2" type="ordered locus">Halxa_4285</name>
</gene>
<dbReference type="EMBL" id="CP002839">
    <property type="protein sequence ID" value="AEH38887.1"/>
    <property type="molecule type" value="Genomic_DNA"/>
</dbReference>
<dbReference type="KEGG" id="hxa:Halxa_4285"/>
<organism evidence="2 3">
    <name type="scientific">Halopiger xanaduensis (strain DSM 18323 / JCM 14033 / SH-6)</name>
    <dbReference type="NCBI Taxonomy" id="797210"/>
    <lineage>
        <taxon>Archaea</taxon>
        <taxon>Methanobacteriati</taxon>
        <taxon>Methanobacteriota</taxon>
        <taxon>Stenosarchaea group</taxon>
        <taxon>Halobacteria</taxon>
        <taxon>Halobacteriales</taxon>
        <taxon>Natrialbaceae</taxon>
        <taxon>Halopiger</taxon>
    </lineage>
</organism>
<feature type="compositionally biased region" description="Acidic residues" evidence="1">
    <location>
        <begin position="162"/>
        <end position="172"/>
    </location>
</feature>
<dbReference type="PROSITE" id="PS51257">
    <property type="entry name" value="PROKAR_LIPOPROTEIN"/>
    <property type="match status" value="1"/>
</dbReference>
<reference evidence="2 3" key="1">
    <citation type="journal article" date="2012" name="Stand. Genomic Sci.">
        <title>Complete genome sequence of Halopiger xanaduensis type strain (SH-6(T)).</title>
        <authorList>
            <person name="Anderson I."/>
            <person name="Tindall B.J."/>
            <person name="Rohde M."/>
            <person name="Lucas S."/>
            <person name="Han J."/>
            <person name="Lapidus A."/>
            <person name="Cheng J.F."/>
            <person name="Goodwin L."/>
            <person name="Pitluck S."/>
            <person name="Peters L."/>
            <person name="Pati A."/>
            <person name="Mikhailova N."/>
            <person name="Pagani I."/>
            <person name="Teshima H."/>
            <person name="Han C."/>
            <person name="Tapia R."/>
            <person name="Land M."/>
            <person name="Woyke T."/>
            <person name="Klenk H.P."/>
            <person name="Kyrpides N."/>
            <person name="Ivanova N."/>
        </authorList>
    </citation>
    <scope>NUCLEOTIDE SEQUENCE [LARGE SCALE GENOMIC DNA]</scope>
    <source>
        <strain evidence="3">DSM 18323 / JCM 14033 / SH-6</strain>
    </source>
</reference>
<dbReference type="eggNOG" id="arCOG09374">
    <property type="taxonomic scope" value="Archaea"/>
</dbReference>
<dbReference type="Proteomes" id="UP000006794">
    <property type="component" value="Chromosome"/>
</dbReference>
<protein>
    <submittedName>
        <fullName evidence="2">Uncharacterized protein</fullName>
    </submittedName>
</protein>
<dbReference type="HOGENOM" id="CLU_119368_0_0_2"/>
<feature type="region of interest" description="Disordered" evidence="1">
    <location>
        <begin position="134"/>
        <end position="172"/>
    </location>
</feature>
<evidence type="ECO:0000313" key="3">
    <source>
        <dbReference type="Proteomes" id="UP000006794"/>
    </source>
</evidence>
<proteinExistence type="predicted"/>
<dbReference type="RefSeq" id="WP_013881773.1">
    <property type="nucleotide sequence ID" value="NC_015666.1"/>
</dbReference>
<keyword evidence="3" id="KW-1185">Reference proteome</keyword>
<evidence type="ECO:0000256" key="1">
    <source>
        <dbReference type="SAM" id="MobiDB-lite"/>
    </source>
</evidence>
<dbReference type="OrthoDB" id="204924at2157"/>
<name>F8D627_HALXS</name>
<feature type="compositionally biased region" description="Low complexity" evidence="1">
    <location>
        <begin position="139"/>
        <end position="161"/>
    </location>
</feature>
<accession>F8D627</accession>
<sequence>MNRRTVLRSASVLATVGLAGCIQGVQEHFGLQGVVPVEIHNSGSRTYNIQLRARELGNDRQSYDEQYSVSPNETAYPPHLGRTEQSLQVVLFGENNEQEQVEAVSITSETEFVSIELTDAGLVIEVDRAGDAANETVGNATNGSNDSSAANGSNNSTTTENETGDSDAESAS</sequence>